<proteinExistence type="inferred from homology"/>
<sequence>MKLIKTKGIVLKETNFEESSKILTVLTSDFGKIQVLSKNCRRLLSVLSAVSQPLMYCEFVIRKTKNIFSISSASVIESFFELSQDVSLAIYSGYLIELVDNFLEFEQRNEDVLRLLLNSLYLLKKGKDPEVVSRIFEIKILVYTGFFPQFTQCVKCQRKDITRAYFSFKNSGLTCEKCKEENDIEIEIEVVKSILIIAATNLKKLNKISFDRSLNNKIKTITLPYIKMVLQTDIKILDFFRFIQ</sequence>
<accession>A0A7C5V3M1</accession>
<keyword evidence="5 7" id="KW-0234">DNA repair</keyword>
<protein>
    <recommendedName>
        <fullName evidence="2 7">DNA repair protein RecO</fullName>
    </recommendedName>
    <alternativeName>
        <fullName evidence="6 7">Recombination protein O</fullName>
    </alternativeName>
</protein>
<comment type="function">
    <text evidence="7">Involved in DNA repair and RecF pathway recombination.</text>
</comment>
<reference evidence="9" key="1">
    <citation type="journal article" date="2020" name="mSystems">
        <title>Genome- and Community-Level Interaction Insights into Carbon Utilization and Element Cycling Functions of Hydrothermarchaeota in Hydrothermal Sediment.</title>
        <authorList>
            <person name="Zhou Z."/>
            <person name="Liu Y."/>
            <person name="Xu W."/>
            <person name="Pan J."/>
            <person name="Luo Z.H."/>
            <person name="Li M."/>
        </authorList>
    </citation>
    <scope>NUCLEOTIDE SEQUENCE [LARGE SCALE GENOMIC DNA]</scope>
    <source>
        <strain evidence="9">SpSt-102</strain>
    </source>
</reference>
<dbReference type="InterPro" id="IPR037278">
    <property type="entry name" value="ARFGAP/RecO"/>
</dbReference>
<dbReference type="NCBIfam" id="TIGR00613">
    <property type="entry name" value="reco"/>
    <property type="match status" value="1"/>
</dbReference>
<organism evidence="9">
    <name type="scientific">Caldicellulosiruptor owensensis</name>
    <dbReference type="NCBI Taxonomy" id="55205"/>
    <lineage>
        <taxon>Bacteria</taxon>
        <taxon>Bacillati</taxon>
        <taxon>Bacillota</taxon>
        <taxon>Bacillota incertae sedis</taxon>
        <taxon>Caldicellulosiruptorales</taxon>
        <taxon>Caldicellulosiruptoraceae</taxon>
        <taxon>Caldicellulosiruptor</taxon>
    </lineage>
</organism>
<dbReference type="GO" id="GO:0006310">
    <property type="term" value="P:DNA recombination"/>
    <property type="evidence" value="ECO:0007669"/>
    <property type="project" value="UniProtKB-UniRule"/>
</dbReference>
<dbReference type="Gene3D" id="1.20.1440.120">
    <property type="entry name" value="Recombination protein O, C-terminal domain"/>
    <property type="match status" value="1"/>
</dbReference>
<evidence type="ECO:0000313" key="9">
    <source>
        <dbReference type="EMBL" id="HHS00988.1"/>
    </source>
</evidence>
<dbReference type="HAMAP" id="MF_00201">
    <property type="entry name" value="RecO"/>
    <property type="match status" value="1"/>
</dbReference>
<evidence type="ECO:0000259" key="8">
    <source>
        <dbReference type="Pfam" id="PF11967"/>
    </source>
</evidence>
<dbReference type="GO" id="GO:0006302">
    <property type="term" value="P:double-strand break repair"/>
    <property type="evidence" value="ECO:0007669"/>
    <property type="project" value="TreeGrafter"/>
</dbReference>
<dbReference type="InterPro" id="IPR022572">
    <property type="entry name" value="DNA_rep/recomb_RecO_N"/>
</dbReference>
<evidence type="ECO:0000256" key="3">
    <source>
        <dbReference type="ARBA" id="ARBA00022763"/>
    </source>
</evidence>
<evidence type="ECO:0000256" key="5">
    <source>
        <dbReference type="ARBA" id="ARBA00023204"/>
    </source>
</evidence>
<evidence type="ECO:0000256" key="1">
    <source>
        <dbReference type="ARBA" id="ARBA00007452"/>
    </source>
</evidence>
<dbReference type="PANTHER" id="PTHR33991">
    <property type="entry name" value="DNA REPAIR PROTEIN RECO"/>
    <property type="match status" value="1"/>
</dbReference>
<evidence type="ECO:0000256" key="7">
    <source>
        <dbReference type="HAMAP-Rule" id="MF_00201"/>
    </source>
</evidence>
<dbReference type="Pfam" id="PF02565">
    <property type="entry name" value="RecO_C"/>
    <property type="match status" value="1"/>
</dbReference>
<dbReference type="Gene3D" id="2.40.50.140">
    <property type="entry name" value="Nucleic acid-binding proteins"/>
    <property type="match status" value="1"/>
</dbReference>
<dbReference type="PANTHER" id="PTHR33991:SF1">
    <property type="entry name" value="DNA REPAIR PROTEIN RECO"/>
    <property type="match status" value="1"/>
</dbReference>
<dbReference type="EMBL" id="DRUZ01000005">
    <property type="protein sequence ID" value="HHS00988.1"/>
    <property type="molecule type" value="Genomic_DNA"/>
</dbReference>
<comment type="similarity">
    <text evidence="1 7">Belongs to the RecO family.</text>
</comment>
<keyword evidence="3 7" id="KW-0227">DNA damage</keyword>
<evidence type="ECO:0000256" key="6">
    <source>
        <dbReference type="ARBA" id="ARBA00033409"/>
    </source>
</evidence>
<dbReference type="Pfam" id="PF11967">
    <property type="entry name" value="RecO_N"/>
    <property type="match status" value="1"/>
</dbReference>
<dbReference type="AlphaFoldDB" id="A0A7C5V3M1"/>
<dbReference type="InterPro" id="IPR003717">
    <property type="entry name" value="RecO"/>
</dbReference>
<name>A0A7C5V3M1_9FIRM</name>
<dbReference type="GO" id="GO:0043590">
    <property type="term" value="C:bacterial nucleoid"/>
    <property type="evidence" value="ECO:0007669"/>
    <property type="project" value="TreeGrafter"/>
</dbReference>
<dbReference type="InterPro" id="IPR012340">
    <property type="entry name" value="NA-bd_OB-fold"/>
</dbReference>
<comment type="caution">
    <text evidence="9">The sequence shown here is derived from an EMBL/GenBank/DDBJ whole genome shotgun (WGS) entry which is preliminary data.</text>
</comment>
<dbReference type="SUPFAM" id="SSF57863">
    <property type="entry name" value="ArfGap/RecO-like zinc finger"/>
    <property type="match status" value="1"/>
</dbReference>
<feature type="domain" description="DNA replication/recombination mediator RecO N-terminal" evidence="8">
    <location>
        <begin position="1"/>
        <end position="79"/>
    </location>
</feature>
<gene>
    <name evidence="7 9" type="primary">recO</name>
    <name evidence="9" type="ORF">ENL71_00280</name>
</gene>
<evidence type="ECO:0000256" key="4">
    <source>
        <dbReference type="ARBA" id="ARBA00023172"/>
    </source>
</evidence>
<dbReference type="SUPFAM" id="SSF50249">
    <property type="entry name" value="Nucleic acid-binding proteins"/>
    <property type="match status" value="1"/>
</dbReference>
<evidence type="ECO:0000256" key="2">
    <source>
        <dbReference type="ARBA" id="ARBA00021310"/>
    </source>
</evidence>
<dbReference type="InterPro" id="IPR042242">
    <property type="entry name" value="RecO_C"/>
</dbReference>
<keyword evidence="4 7" id="KW-0233">DNA recombination</keyword>